<dbReference type="InterPro" id="IPR021678">
    <property type="entry name" value="DUF3263"/>
</dbReference>
<dbReference type="RefSeq" id="WP_130283396.1">
    <property type="nucleotide sequence ID" value="NZ_SGXT01000016.1"/>
</dbReference>
<dbReference type="AlphaFoldDB" id="A0A4Q7TFT9"/>
<organism evidence="1 2">
    <name type="scientific">Microcella alkaliphila</name>
    <dbReference type="NCBI Taxonomy" id="279828"/>
    <lineage>
        <taxon>Bacteria</taxon>
        <taxon>Bacillati</taxon>
        <taxon>Actinomycetota</taxon>
        <taxon>Actinomycetes</taxon>
        <taxon>Micrococcales</taxon>
        <taxon>Microbacteriaceae</taxon>
        <taxon>Microcella</taxon>
    </lineage>
</organism>
<reference evidence="1 2" key="1">
    <citation type="journal article" date="2015" name="Stand. Genomic Sci.">
        <title>Genomic Encyclopedia of Bacterial and Archaeal Type Strains, Phase III: the genomes of soil and plant-associated and newly described type strains.</title>
        <authorList>
            <person name="Whitman W.B."/>
            <person name="Woyke T."/>
            <person name="Klenk H.P."/>
            <person name="Zhou Y."/>
            <person name="Lilburn T.G."/>
            <person name="Beck B.J."/>
            <person name="De Vos P."/>
            <person name="Vandamme P."/>
            <person name="Eisen J.A."/>
            <person name="Garrity G."/>
            <person name="Hugenholtz P."/>
            <person name="Kyrpides N.C."/>
        </authorList>
    </citation>
    <scope>NUCLEOTIDE SEQUENCE [LARGE SCALE GENOMIC DNA]</scope>
    <source>
        <strain evidence="1 2">AC4r</strain>
    </source>
</reference>
<keyword evidence="2" id="KW-1185">Reference proteome</keyword>
<protein>
    <submittedName>
        <fullName evidence="1">Uncharacterized protein DUF3263</fullName>
    </submittedName>
</protein>
<dbReference type="OrthoDB" id="3268863at2"/>
<evidence type="ECO:0000313" key="1">
    <source>
        <dbReference type="EMBL" id="RZT59346.1"/>
    </source>
</evidence>
<name>A0A4Q7TFT9_9MICO</name>
<sequence>MRDPKPAPAAHEPSWTVAQILDFARTHPRLGIKNDREIRAQLHVSRTRYAQILLVLTDPKQGYLKVALQTDPITTRRIIDHLATRQGARARHTK</sequence>
<dbReference type="Pfam" id="PF11662">
    <property type="entry name" value="DUF3263"/>
    <property type="match status" value="1"/>
</dbReference>
<proteinExistence type="predicted"/>
<dbReference type="Proteomes" id="UP000292408">
    <property type="component" value="Unassembled WGS sequence"/>
</dbReference>
<accession>A0A4Q7TFT9</accession>
<dbReference type="EMBL" id="SGXT01000016">
    <property type="protein sequence ID" value="RZT59346.1"/>
    <property type="molecule type" value="Genomic_DNA"/>
</dbReference>
<gene>
    <name evidence="1" type="ORF">EV140_1951</name>
</gene>
<comment type="caution">
    <text evidence="1">The sequence shown here is derived from an EMBL/GenBank/DDBJ whole genome shotgun (WGS) entry which is preliminary data.</text>
</comment>
<evidence type="ECO:0000313" key="2">
    <source>
        <dbReference type="Proteomes" id="UP000292408"/>
    </source>
</evidence>